<sequence>MNRLTLLLSHGLSASLAVVVTLVLVSQASFLPSQPLVTLDKKALIARFDEQLSAPTLTERERVAALDQFSVRLMTLIQQYETQSGAVVLNRSALISPLNDITDDVEARMKREWQ</sequence>
<accession>A0A0H3ZPJ9</accession>
<reference evidence="1" key="1">
    <citation type="journal article" date="2015" name="MBio">
        <title>Eco-Evolutionary Dynamics of Episomes among Ecologically Cohesive Bacterial Populations.</title>
        <authorList>
            <person name="Xue H."/>
            <person name="Cordero O.X."/>
            <person name="Camas F.M."/>
            <person name="Trimble W."/>
            <person name="Meyer F."/>
            <person name="Guglielmini J."/>
            <person name="Rocha E.P."/>
            <person name="Polz M.F."/>
        </authorList>
    </citation>
    <scope>NUCLEOTIDE SEQUENCE</scope>
    <source>
        <strain evidence="1">FF_112</strain>
    </source>
</reference>
<dbReference type="AlphaFoldDB" id="A0A0H3ZPJ9"/>
<evidence type="ECO:0000313" key="1">
    <source>
        <dbReference type="EMBL" id="AKN35844.1"/>
    </source>
</evidence>
<evidence type="ECO:0008006" key="2">
    <source>
        <dbReference type="Google" id="ProtNLM"/>
    </source>
</evidence>
<dbReference type="Pfam" id="PF09677">
    <property type="entry name" value="TrbI_Ftype"/>
    <property type="match status" value="1"/>
</dbReference>
<proteinExistence type="predicted"/>
<name>A0A0H3ZPJ9_9VIBR</name>
<dbReference type="EMBL" id="KP795454">
    <property type="protein sequence ID" value="AKN35844.1"/>
    <property type="molecule type" value="Genomic_DNA"/>
</dbReference>
<protein>
    <recommendedName>
        <fullName evidence="2">Type-F conjugative transfer system protein TrbI</fullName>
    </recommendedName>
</protein>
<dbReference type="InterPro" id="IPR014115">
    <property type="entry name" value="TrbI_Ftype"/>
</dbReference>
<organism evidence="1">
    <name type="scientific">Vibrio tasmaniensis</name>
    <dbReference type="NCBI Taxonomy" id="212663"/>
    <lineage>
        <taxon>Bacteria</taxon>
        <taxon>Pseudomonadati</taxon>
        <taxon>Pseudomonadota</taxon>
        <taxon>Gammaproteobacteria</taxon>
        <taxon>Vibrionales</taxon>
        <taxon>Vibrionaceae</taxon>
        <taxon>Vibrio</taxon>
    </lineage>
</organism>